<dbReference type="RefSeq" id="XP_014565877.1">
    <property type="nucleotide sequence ID" value="XM_014710391.1"/>
</dbReference>
<reference evidence="2 3" key="1">
    <citation type="journal article" date="2011" name="J. Gen. Appl. Microbiol.">
        <title>Draft genome sequencing of the enigmatic basidiomycete Mixia osmundae.</title>
        <authorList>
            <person name="Nishida H."/>
            <person name="Nagatsuka Y."/>
            <person name="Sugiyama J."/>
        </authorList>
    </citation>
    <scope>NUCLEOTIDE SEQUENCE [LARGE SCALE GENOMIC DNA]</scope>
    <source>
        <strain evidence="3">CBS 9802 / IAM 14324 / JCM 22182 / KY 12970</strain>
    </source>
</reference>
<dbReference type="Proteomes" id="UP000009131">
    <property type="component" value="Unassembled WGS sequence"/>
</dbReference>
<dbReference type="HOGENOM" id="CLU_1849896_0_0_1"/>
<evidence type="ECO:0000256" key="1">
    <source>
        <dbReference type="SAM" id="MobiDB-lite"/>
    </source>
</evidence>
<evidence type="ECO:0000313" key="3">
    <source>
        <dbReference type="Proteomes" id="UP000009131"/>
    </source>
</evidence>
<feature type="non-terminal residue" evidence="2">
    <location>
        <position position="1"/>
    </location>
</feature>
<protein>
    <submittedName>
        <fullName evidence="2">Uncharacterized protein</fullName>
    </submittedName>
</protein>
<dbReference type="InParanoid" id="G7DWD0"/>
<organism evidence="2 3">
    <name type="scientific">Mixia osmundae (strain CBS 9802 / IAM 14324 / JCM 22182 / KY 12970)</name>
    <dbReference type="NCBI Taxonomy" id="764103"/>
    <lineage>
        <taxon>Eukaryota</taxon>
        <taxon>Fungi</taxon>
        <taxon>Dikarya</taxon>
        <taxon>Basidiomycota</taxon>
        <taxon>Pucciniomycotina</taxon>
        <taxon>Mixiomycetes</taxon>
        <taxon>Mixiales</taxon>
        <taxon>Mixiaceae</taxon>
        <taxon>Mixia</taxon>
    </lineage>
</organism>
<dbReference type="EMBL" id="BABT02000050">
    <property type="protein sequence ID" value="GAA94890.1"/>
    <property type="molecule type" value="Genomic_DNA"/>
</dbReference>
<sequence length="139" mass="15522">HKCVVTAPSSSPHLWQSFTVLHTLYIHKQRCRLSRTPLTTVGLSRRPFKALVPPPARRQTRTSPSLTTHPSARAQPPQRMPSATRWMSPSTTPSTFSQTDCCVNVLTLDPGPRATSRSSRTKRFPITFIVRAALVVPMH</sequence>
<name>G7DWD0_MIXOS</name>
<evidence type="ECO:0000313" key="2">
    <source>
        <dbReference type="EMBL" id="GAA94890.1"/>
    </source>
</evidence>
<accession>G7DWD0</accession>
<reference evidence="2 3" key="2">
    <citation type="journal article" date="2012" name="Open Biol.">
        <title>Characteristics of nucleosomes and linker DNA regions on the genome of the basidiomycete Mixia osmundae revealed by mono- and dinucleosome mapping.</title>
        <authorList>
            <person name="Nishida H."/>
            <person name="Kondo S."/>
            <person name="Matsumoto T."/>
            <person name="Suzuki Y."/>
            <person name="Yoshikawa H."/>
            <person name="Taylor T.D."/>
            <person name="Sugiyama J."/>
        </authorList>
    </citation>
    <scope>NUCLEOTIDE SEQUENCE [LARGE SCALE GENOMIC DNA]</scope>
    <source>
        <strain evidence="3">CBS 9802 / IAM 14324 / JCM 22182 / KY 12970</strain>
    </source>
</reference>
<dbReference type="AlphaFoldDB" id="G7DWD0"/>
<comment type="caution">
    <text evidence="2">The sequence shown here is derived from an EMBL/GenBank/DDBJ whole genome shotgun (WGS) entry which is preliminary data.</text>
</comment>
<keyword evidence="3" id="KW-1185">Reference proteome</keyword>
<feature type="region of interest" description="Disordered" evidence="1">
    <location>
        <begin position="47"/>
        <end position="95"/>
    </location>
</feature>
<proteinExistence type="predicted"/>
<gene>
    <name evidence="2" type="primary">Mo01545</name>
    <name evidence="2" type="ORF">E5Q_01545</name>
</gene>
<feature type="compositionally biased region" description="Polar residues" evidence="1">
    <location>
        <begin position="61"/>
        <end position="70"/>
    </location>
</feature>